<feature type="region of interest" description="Disordered" evidence="1">
    <location>
        <begin position="132"/>
        <end position="165"/>
    </location>
</feature>
<dbReference type="RefSeq" id="WP_136734495.1">
    <property type="nucleotide sequence ID" value="NZ_SWDB01000004.1"/>
</dbReference>
<reference evidence="2 3" key="1">
    <citation type="submission" date="2019-04" db="EMBL/GenBank/DDBJ databases">
        <title>Thalassotalea guangxiensis sp. nov., isolated from sediment of the coastal wetland.</title>
        <authorList>
            <person name="Zheng S."/>
            <person name="Zhang D."/>
        </authorList>
    </citation>
    <scope>NUCLEOTIDE SEQUENCE [LARGE SCALE GENOMIC DNA]</scope>
    <source>
        <strain evidence="2 3">ZS-4</strain>
    </source>
</reference>
<evidence type="ECO:0000313" key="3">
    <source>
        <dbReference type="Proteomes" id="UP000307999"/>
    </source>
</evidence>
<dbReference type="AlphaFoldDB" id="A0A4U1B9A0"/>
<organism evidence="2 3">
    <name type="scientific">Thalassotalea mangrovi</name>
    <dbReference type="NCBI Taxonomy" id="2572245"/>
    <lineage>
        <taxon>Bacteria</taxon>
        <taxon>Pseudomonadati</taxon>
        <taxon>Pseudomonadota</taxon>
        <taxon>Gammaproteobacteria</taxon>
        <taxon>Alteromonadales</taxon>
        <taxon>Colwelliaceae</taxon>
        <taxon>Thalassotalea</taxon>
    </lineage>
</organism>
<sequence length="165" mass="18360">MMHISLNSWLRISSIPLLLMIFGCGSNGTGTAEQKPVDPRQGKEVSQVCYASSLDRWSTLDNERKALLIYPRANKAYKLTLSGTCDPQWAFTRIATVQRMGSSCLSRGDKIVTDMSGGMADSCIITRIHEWHPEKTSDNSDVKDGDTQATDNDENSEEKDKLQQD</sequence>
<dbReference type="Proteomes" id="UP000307999">
    <property type="component" value="Unassembled WGS sequence"/>
</dbReference>
<comment type="caution">
    <text evidence="2">The sequence shown here is derived from an EMBL/GenBank/DDBJ whole genome shotgun (WGS) entry which is preliminary data.</text>
</comment>
<proteinExistence type="predicted"/>
<name>A0A4U1B9A0_9GAMM</name>
<evidence type="ECO:0000313" key="2">
    <source>
        <dbReference type="EMBL" id="TKB47145.1"/>
    </source>
</evidence>
<dbReference type="EMBL" id="SWDB01000004">
    <property type="protein sequence ID" value="TKB47145.1"/>
    <property type="molecule type" value="Genomic_DNA"/>
</dbReference>
<accession>A0A4U1B9A0</accession>
<dbReference type="OrthoDB" id="6400990at2"/>
<dbReference type="Pfam" id="PF20101">
    <property type="entry name" value="DUF6491"/>
    <property type="match status" value="1"/>
</dbReference>
<dbReference type="InterPro" id="IPR045500">
    <property type="entry name" value="DUF6491"/>
</dbReference>
<protein>
    <submittedName>
        <fullName evidence="2">Uncharacterized protein</fullName>
    </submittedName>
</protein>
<keyword evidence="3" id="KW-1185">Reference proteome</keyword>
<evidence type="ECO:0000256" key="1">
    <source>
        <dbReference type="SAM" id="MobiDB-lite"/>
    </source>
</evidence>
<gene>
    <name evidence="2" type="ORF">E8M12_02475</name>
</gene>
<feature type="compositionally biased region" description="Basic and acidic residues" evidence="1">
    <location>
        <begin position="132"/>
        <end position="146"/>
    </location>
</feature>